<dbReference type="InterPro" id="IPR013249">
    <property type="entry name" value="RNA_pol_sigma70_r4_t2"/>
</dbReference>
<reference evidence="9 10" key="1">
    <citation type="submission" date="2020-07" db="EMBL/GenBank/DDBJ databases">
        <title>Sequencing the genomes of 1000 actinobacteria strains.</title>
        <authorList>
            <person name="Klenk H.-P."/>
        </authorList>
    </citation>
    <scope>NUCLEOTIDE SEQUENCE [LARGE SCALE GENOMIC DNA]</scope>
    <source>
        <strain evidence="9 10">DSM 24552</strain>
    </source>
</reference>
<gene>
    <name evidence="9" type="ORF">BJ989_001187</name>
</gene>
<dbReference type="CDD" id="cd06171">
    <property type="entry name" value="Sigma70_r4"/>
    <property type="match status" value="1"/>
</dbReference>
<evidence type="ECO:0000259" key="7">
    <source>
        <dbReference type="Pfam" id="PF04542"/>
    </source>
</evidence>
<keyword evidence="4" id="KW-0238">DNA-binding</keyword>
<comment type="similarity">
    <text evidence="1">Belongs to the sigma-70 factor family. ECF subfamily.</text>
</comment>
<evidence type="ECO:0000256" key="5">
    <source>
        <dbReference type="ARBA" id="ARBA00023163"/>
    </source>
</evidence>
<dbReference type="GO" id="GO:0016987">
    <property type="term" value="F:sigma factor activity"/>
    <property type="evidence" value="ECO:0007669"/>
    <property type="project" value="UniProtKB-KW"/>
</dbReference>
<keyword evidence="2" id="KW-0805">Transcription regulation</keyword>
<feature type="region of interest" description="Disordered" evidence="6">
    <location>
        <begin position="1"/>
        <end position="40"/>
    </location>
</feature>
<dbReference type="RefSeq" id="WP_343049134.1">
    <property type="nucleotide sequence ID" value="NZ_JACCAC010000001.1"/>
</dbReference>
<comment type="caution">
    <text evidence="9">The sequence shown here is derived from an EMBL/GenBank/DDBJ whole genome shotgun (WGS) entry which is preliminary data.</text>
</comment>
<dbReference type="Proteomes" id="UP000544110">
    <property type="component" value="Unassembled WGS sequence"/>
</dbReference>
<keyword evidence="3" id="KW-0731">Sigma factor</keyword>
<sequence>MPDTAAPESAAPTTGAGPGAAPGAAPVDPPAPTGPGGPPVVAGLADEDAVHAAYVAYGPQLYRFVLRGLGDPGAAQDVVQETFLKAWRSADRYDPELASLRVWLFGIARNTMLDHARAAQVRPWLRELADPATLAGAGEPVADPTEQLVRAWVVEEALRRLPEHHRAALVMTHLQGRPHDEVAAELGIPTGTLRSRVFYGLKALRVAMDEMGVTG</sequence>
<keyword evidence="10" id="KW-1185">Reference proteome</keyword>
<dbReference type="InterPro" id="IPR013324">
    <property type="entry name" value="RNA_pol_sigma_r3/r4-like"/>
</dbReference>
<evidence type="ECO:0000256" key="2">
    <source>
        <dbReference type="ARBA" id="ARBA00023015"/>
    </source>
</evidence>
<evidence type="ECO:0000256" key="6">
    <source>
        <dbReference type="SAM" id="MobiDB-lite"/>
    </source>
</evidence>
<feature type="domain" description="RNA polymerase sigma-70 region 2" evidence="7">
    <location>
        <begin position="54"/>
        <end position="120"/>
    </location>
</feature>
<dbReference type="GO" id="GO:0006352">
    <property type="term" value="P:DNA-templated transcription initiation"/>
    <property type="evidence" value="ECO:0007669"/>
    <property type="project" value="InterPro"/>
</dbReference>
<organism evidence="9 10">
    <name type="scientific">Nocardioides perillae</name>
    <dbReference type="NCBI Taxonomy" id="1119534"/>
    <lineage>
        <taxon>Bacteria</taxon>
        <taxon>Bacillati</taxon>
        <taxon>Actinomycetota</taxon>
        <taxon>Actinomycetes</taxon>
        <taxon>Propionibacteriales</taxon>
        <taxon>Nocardioidaceae</taxon>
        <taxon>Nocardioides</taxon>
    </lineage>
</organism>
<dbReference type="Gene3D" id="1.10.10.10">
    <property type="entry name" value="Winged helix-like DNA-binding domain superfamily/Winged helix DNA-binding domain"/>
    <property type="match status" value="1"/>
</dbReference>
<feature type="compositionally biased region" description="Pro residues" evidence="6">
    <location>
        <begin position="27"/>
        <end position="38"/>
    </location>
</feature>
<dbReference type="SUPFAM" id="SSF88659">
    <property type="entry name" value="Sigma3 and sigma4 domains of RNA polymerase sigma factors"/>
    <property type="match status" value="1"/>
</dbReference>
<evidence type="ECO:0000256" key="1">
    <source>
        <dbReference type="ARBA" id="ARBA00010641"/>
    </source>
</evidence>
<dbReference type="PANTHER" id="PTHR43133:SF8">
    <property type="entry name" value="RNA POLYMERASE SIGMA FACTOR HI_1459-RELATED"/>
    <property type="match status" value="1"/>
</dbReference>
<dbReference type="InterPro" id="IPR007627">
    <property type="entry name" value="RNA_pol_sigma70_r2"/>
</dbReference>
<evidence type="ECO:0000259" key="8">
    <source>
        <dbReference type="Pfam" id="PF08281"/>
    </source>
</evidence>
<dbReference type="PANTHER" id="PTHR43133">
    <property type="entry name" value="RNA POLYMERASE ECF-TYPE SIGMA FACTO"/>
    <property type="match status" value="1"/>
</dbReference>
<protein>
    <submittedName>
        <fullName evidence="9">RNA polymerase sigma-70 factor (ECF subfamily)</fullName>
    </submittedName>
</protein>
<evidence type="ECO:0000256" key="3">
    <source>
        <dbReference type="ARBA" id="ARBA00023082"/>
    </source>
</evidence>
<evidence type="ECO:0000313" key="9">
    <source>
        <dbReference type="EMBL" id="NYG54883.1"/>
    </source>
</evidence>
<dbReference type="Gene3D" id="1.10.1740.10">
    <property type="match status" value="1"/>
</dbReference>
<dbReference type="InterPro" id="IPR014284">
    <property type="entry name" value="RNA_pol_sigma-70_dom"/>
</dbReference>
<dbReference type="GO" id="GO:0003677">
    <property type="term" value="F:DNA binding"/>
    <property type="evidence" value="ECO:0007669"/>
    <property type="project" value="UniProtKB-KW"/>
</dbReference>
<dbReference type="NCBIfam" id="TIGR02937">
    <property type="entry name" value="sigma70-ECF"/>
    <property type="match status" value="1"/>
</dbReference>
<evidence type="ECO:0000256" key="4">
    <source>
        <dbReference type="ARBA" id="ARBA00023125"/>
    </source>
</evidence>
<dbReference type="EMBL" id="JACCAC010000001">
    <property type="protein sequence ID" value="NYG54883.1"/>
    <property type="molecule type" value="Genomic_DNA"/>
</dbReference>
<dbReference type="Pfam" id="PF08281">
    <property type="entry name" value="Sigma70_r4_2"/>
    <property type="match status" value="1"/>
</dbReference>
<feature type="domain" description="RNA polymerase sigma factor 70 region 4 type 2" evidence="8">
    <location>
        <begin position="154"/>
        <end position="204"/>
    </location>
</feature>
<dbReference type="Pfam" id="PF04542">
    <property type="entry name" value="Sigma70_r2"/>
    <property type="match status" value="1"/>
</dbReference>
<evidence type="ECO:0000313" key="10">
    <source>
        <dbReference type="Proteomes" id="UP000544110"/>
    </source>
</evidence>
<name>A0A7Y9UK25_9ACTN</name>
<proteinExistence type="inferred from homology"/>
<dbReference type="InterPro" id="IPR039425">
    <property type="entry name" value="RNA_pol_sigma-70-like"/>
</dbReference>
<accession>A0A7Y9UK25</accession>
<dbReference type="InterPro" id="IPR013325">
    <property type="entry name" value="RNA_pol_sigma_r2"/>
</dbReference>
<dbReference type="InterPro" id="IPR036388">
    <property type="entry name" value="WH-like_DNA-bd_sf"/>
</dbReference>
<dbReference type="AlphaFoldDB" id="A0A7Y9UK25"/>
<keyword evidence="5" id="KW-0804">Transcription</keyword>
<dbReference type="SUPFAM" id="SSF88946">
    <property type="entry name" value="Sigma2 domain of RNA polymerase sigma factors"/>
    <property type="match status" value="1"/>
</dbReference>
<feature type="compositionally biased region" description="Low complexity" evidence="6">
    <location>
        <begin position="1"/>
        <end position="26"/>
    </location>
</feature>